<dbReference type="Proteomes" id="UP000594586">
    <property type="component" value="Chromosome"/>
</dbReference>
<name>A0A7T0KP74_9CORY</name>
<protein>
    <submittedName>
        <fullName evidence="2">MarR family transcriptional regulator</fullName>
    </submittedName>
</protein>
<dbReference type="Pfam" id="PF01047">
    <property type="entry name" value="MarR"/>
    <property type="match status" value="1"/>
</dbReference>
<proteinExistence type="predicted"/>
<dbReference type="EMBL" id="CP064955">
    <property type="protein sequence ID" value="QPK83921.1"/>
    <property type="molecule type" value="Genomic_DNA"/>
</dbReference>
<gene>
    <name evidence="2" type="ORF">G7Y29_03780</name>
</gene>
<dbReference type="GO" id="GO:0003700">
    <property type="term" value="F:DNA-binding transcription factor activity"/>
    <property type="evidence" value="ECO:0007669"/>
    <property type="project" value="InterPro"/>
</dbReference>
<accession>A0A7T0KP74</accession>
<organism evidence="2 3">
    <name type="scientific">Corynebacterium qintianiae</name>
    <dbReference type="NCBI Taxonomy" id="2709392"/>
    <lineage>
        <taxon>Bacteria</taxon>
        <taxon>Bacillati</taxon>
        <taxon>Actinomycetota</taxon>
        <taxon>Actinomycetes</taxon>
        <taxon>Mycobacteriales</taxon>
        <taxon>Corynebacteriaceae</taxon>
        <taxon>Corynebacterium</taxon>
    </lineage>
</organism>
<reference evidence="2 3" key="1">
    <citation type="submission" date="2020-11" db="EMBL/GenBank/DDBJ databases">
        <title>Corynebacterium sp. MC1420.</title>
        <authorList>
            <person name="Zhou J."/>
        </authorList>
    </citation>
    <scope>NUCLEOTIDE SEQUENCE [LARGE SCALE GENOMIC DNA]</scope>
    <source>
        <strain evidence="2 3">MC1420</strain>
    </source>
</reference>
<evidence type="ECO:0000313" key="3">
    <source>
        <dbReference type="Proteomes" id="UP000594586"/>
    </source>
</evidence>
<evidence type="ECO:0000313" key="2">
    <source>
        <dbReference type="EMBL" id="QPK83921.1"/>
    </source>
</evidence>
<dbReference type="InterPro" id="IPR000835">
    <property type="entry name" value="HTH_MarR-typ"/>
</dbReference>
<dbReference type="InterPro" id="IPR036390">
    <property type="entry name" value="WH_DNA-bd_sf"/>
</dbReference>
<keyword evidence="3" id="KW-1185">Reference proteome</keyword>
<dbReference type="Gene3D" id="1.10.10.10">
    <property type="entry name" value="Winged helix-like DNA-binding domain superfamily/Winged helix DNA-binding domain"/>
    <property type="match status" value="1"/>
</dbReference>
<evidence type="ECO:0000259" key="1">
    <source>
        <dbReference type="Pfam" id="PF01047"/>
    </source>
</evidence>
<feature type="domain" description="HTH marR-type" evidence="1">
    <location>
        <begin position="86"/>
        <end position="130"/>
    </location>
</feature>
<sequence length="239" mass="25759">MGEVKVVHPLSSRGGRRFEPREEVNLHALSEPAAATLPGAGRGVILIPEMPGPLGQPDFVALAGGVEWLARRRASGVAPQLAQADCAVLAALYENRALSPESLARRLGWTDSALTPVLRRLERSGALNVTPGRAYKLTQGMTPIGTLFALEAKVKDWKRGIFQGRAYRSWADNYVLLLGQVGPVAEQRANVSVAHDGAGLFNARGWLVRPKRRRSSPASRMWGFEHLFAAIAISAPSLG</sequence>
<dbReference type="InterPro" id="IPR036388">
    <property type="entry name" value="WH-like_DNA-bd_sf"/>
</dbReference>
<dbReference type="AlphaFoldDB" id="A0A7T0KP74"/>
<dbReference type="SUPFAM" id="SSF46785">
    <property type="entry name" value="Winged helix' DNA-binding domain"/>
    <property type="match status" value="1"/>
</dbReference>
<dbReference type="KEGG" id="cqn:G7Y29_03780"/>